<sequence>MDWEALQKQGEPTGSREVKKIQLLDSLEDRMTRDLRLTAYNTADDIFRVLENRYGNHTSIAIEIVEELQKMTAVRGDQPRKIVELIQTVEKALQDLSDLGDTGAIKNPLVTKSIESKLPDTLKKEWLVYATERKRSGPTQNRFDCLLTFLKEQESIYEQLEELRVEEPCRMEAKADPRHARTKSTKMTDDQAACVICGDEKHRRKLYFCRKFRALELTEKKSAVRKLGACRRCLEVHDGSSYCKPGFLCKNQDCRNEHVPDHHFYLCPKARRSQASQNKSGPGSEGNKDGRRCTEYQEDLLNKLPPELAKQCRDVFSNAASRTLSNRKDQLGLLEESGLKEPPVLMMLLEVTANAGQKVGTLIDLASDTNYIAHKAAKKLNLSEEITLVIHGIGGMKVFVETRRYLLKIRVNTPKGTLKSHQFVCYGLDSIADVQGSVTPEQLQKLFPDIPLCELKRPREISLLISHREGQLAPQRIRAVGDLVLWDGPLGKTVGGTHPDLFEDVTVSAHMSKTHFAWSMRAAAVKDKEVIGRQPPPSEQVVGRFWRDSEDQELEDYAVTRVNIRDKPAGCIAQLAMQETANLPPFTQLEKEQQVLHQDSYVDDIVTSHNDREQLYTITENVKQILKAGGFELKPWAFSGQSGRKKCGNKLELDQRKTMILPNQMCEENIGLHGGRGQTPCHGWKTLFQEKEKDARGQNLLQEEIRAQSPKNSNILDWWWIPDPHNIADIITRGASPQDLDKNSEWQNGPKFLNLPANEWPIKFTAREGINRLQKKAFVAALTRAKAEKQEPPQKQNPIQTERRPPAGSAVQNLVDVKQFNVLSRLVKTVAWIWRAAKKLIKPSQSVKSGRRYPLRESFL</sequence>
<dbReference type="AlphaFoldDB" id="A0A6P8U2Z6"/>
<dbReference type="RefSeq" id="XP_034071084.1">
    <property type="nucleotide sequence ID" value="XM_034215193.1"/>
</dbReference>
<feature type="region of interest" description="Disordered" evidence="1">
    <location>
        <begin position="785"/>
        <end position="810"/>
    </location>
</feature>
<accession>A0A6P8U2Z6</accession>
<proteinExistence type="predicted"/>
<protein>
    <submittedName>
        <fullName evidence="3 4">Uncharacterized protein LOC117545423</fullName>
    </submittedName>
</protein>
<evidence type="ECO:0000313" key="4">
    <source>
        <dbReference type="RefSeq" id="XP_034071085.1"/>
    </source>
</evidence>
<dbReference type="RefSeq" id="XP_034071087.1">
    <property type="nucleotide sequence ID" value="XM_034215196.1"/>
</dbReference>
<gene>
    <name evidence="3 4 5 6" type="primary">LOC117545423</name>
</gene>
<reference evidence="3 4" key="1">
    <citation type="submission" date="2025-04" db="UniProtKB">
        <authorList>
            <consortium name="RefSeq"/>
        </authorList>
    </citation>
    <scope>IDENTIFICATION</scope>
</reference>
<evidence type="ECO:0000313" key="5">
    <source>
        <dbReference type="RefSeq" id="XP_034071086.1"/>
    </source>
</evidence>
<name>A0A6P8U2Z6_GYMAC</name>
<dbReference type="PANTHER" id="PTHR22955">
    <property type="entry name" value="RETROTRANSPOSON"/>
    <property type="match status" value="1"/>
</dbReference>
<evidence type="ECO:0000313" key="6">
    <source>
        <dbReference type="RefSeq" id="XP_034071087.1"/>
    </source>
</evidence>
<evidence type="ECO:0000313" key="3">
    <source>
        <dbReference type="RefSeq" id="XP_034071084.1"/>
    </source>
</evidence>
<dbReference type="KEGG" id="gacu:117545423"/>
<evidence type="ECO:0000256" key="1">
    <source>
        <dbReference type="SAM" id="MobiDB-lite"/>
    </source>
</evidence>
<dbReference type="PANTHER" id="PTHR22955:SF67">
    <property type="entry name" value="ASPARTIC PUTATIVE DOMAIN-CONTAINING PROTEIN-RELATED"/>
    <property type="match status" value="1"/>
</dbReference>
<dbReference type="InterPro" id="IPR005312">
    <property type="entry name" value="DUF1759"/>
</dbReference>
<evidence type="ECO:0000313" key="2">
    <source>
        <dbReference type="Proteomes" id="UP000515161"/>
    </source>
</evidence>
<dbReference type="RefSeq" id="XP_034071086.1">
    <property type="nucleotide sequence ID" value="XM_034215195.1"/>
</dbReference>
<keyword evidence="2" id="KW-1185">Reference proteome</keyword>
<dbReference type="GeneID" id="117545423"/>
<dbReference type="OrthoDB" id="5962731at2759"/>
<organism evidence="2 3">
    <name type="scientific">Gymnodraco acuticeps</name>
    <name type="common">Antarctic dragonfish</name>
    <dbReference type="NCBI Taxonomy" id="8218"/>
    <lineage>
        <taxon>Eukaryota</taxon>
        <taxon>Metazoa</taxon>
        <taxon>Chordata</taxon>
        <taxon>Craniata</taxon>
        <taxon>Vertebrata</taxon>
        <taxon>Euteleostomi</taxon>
        <taxon>Actinopterygii</taxon>
        <taxon>Neopterygii</taxon>
        <taxon>Teleostei</taxon>
        <taxon>Neoteleostei</taxon>
        <taxon>Acanthomorphata</taxon>
        <taxon>Eupercaria</taxon>
        <taxon>Perciformes</taxon>
        <taxon>Notothenioidei</taxon>
        <taxon>Bathydraconidae</taxon>
        <taxon>Gymnodraco</taxon>
    </lineage>
</organism>
<dbReference type="RefSeq" id="XP_034071085.1">
    <property type="nucleotide sequence ID" value="XM_034215194.1"/>
</dbReference>
<dbReference type="Proteomes" id="UP000515161">
    <property type="component" value="Unplaced"/>
</dbReference>
<dbReference type="Pfam" id="PF03564">
    <property type="entry name" value="DUF1759"/>
    <property type="match status" value="1"/>
</dbReference>